<dbReference type="Pfam" id="PF01535">
    <property type="entry name" value="PPR"/>
    <property type="match status" value="3"/>
</dbReference>
<keyword evidence="3" id="KW-0175">Coiled coil</keyword>
<dbReference type="PROSITE" id="PS51375">
    <property type="entry name" value="PPR"/>
    <property type="match status" value="2"/>
</dbReference>
<dbReference type="PANTHER" id="PTHR47942:SF63">
    <property type="entry name" value="PENTATRICOPEPTIDE REPEAT-CONTAINING PROTEIN"/>
    <property type="match status" value="1"/>
</dbReference>
<dbReference type="PANTHER" id="PTHR47942">
    <property type="entry name" value="TETRATRICOPEPTIDE REPEAT (TPR)-LIKE SUPERFAMILY PROTEIN-RELATED"/>
    <property type="match status" value="1"/>
</dbReference>
<organism evidence="5 6">
    <name type="scientific">Chaetoceros tenuissimus</name>
    <dbReference type="NCBI Taxonomy" id="426638"/>
    <lineage>
        <taxon>Eukaryota</taxon>
        <taxon>Sar</taxon>
        <taxon>Stramenopiles</taxon>
        <taxon>Ochrophyta</taxon>
        <taxon>Bacillariophyta</taxon>
        <taxon>Coscinodiscophyceae</taxon>
        <taxon>Chaetocerotophycidae</taxon>
        <taxon>Chaetocerotales</taxon>
        <taxon>Chaetocerotaceae</taxon>
        <taxon>Chaetoceros</taxon>
    </lineage>
</organism>
<evidence type="ECO:0000256" key="2">
    <source>
        <dbReference type="PROSITE-ProRule" id="PRU00708"/>
    </source>
</evidence>
<evidence type="ECO:0008006" key="7">
    <source>
        <dbReference type="Google" id="ProtNLM"/>
    </source>
</evidence>
<dbReference type="Proteomes" id="UP001054902">
    <property type="component" value="Unassembled WGS sequence"/>
</dbReference>
<reference evidence="5 6" key="1">
    <citation type="journal article" date="2021" name="Sci. Rep.">
        <title>The genome of the diatom Chaetoceros tenuissimus carries an ancient integrated fragment of an extant virus.</title>
        <authorList>
            <person name="Hongo Y."/>
            <person name="Kimura K."/>
            <person name="Takaki Y."/>
            <person name="Yoshida Y."/>
            <person name="Baba S."/>
            <person name="Kobayashi G."/>
            <person name="Nagasaki K."/>
            <person name="Hano T."/>
            <person name="Tomaru Y."/>
        </authorList>
    </citation>
    <scope>NUCLEOTIDE SEQUENCE [LARGE SCALE GENOMIC DNA]</scope>
    <source>
        <strain evidence="5 6">NIES-3715</strain>
    </source>
</reference>
<accession>A0AAD3CIL2</accession>
<dbReference type="Pfam" id="PF13812">
    <property type="entry name" value="PPR_3"/>
    <property type="match status" value="2"/>
</dbReference>
<name>A0AAD3CIL2_9STRA</name>
<keyword evidence="6" id="KW-1185">Reference proteome</keyword>
<proteinExistence type="predicted"/>
<comment type="caution">
    <text evidence="5">The sequence shown here is derived from an EMBL/GenBank/DDBJ whole genome shotgun (WGS) entry which is preliminary data.</text>
</comment>
<evidence type="ECO:0000313" key="5">
    <source>
        <dbReference type="EMBL" id="GFH46732.1"/>
    </source>
</evidence>
<dbReference type="InterPro" id="IPR002885">
    <property type="entry name" value="PPR_rpt"/>
</dbReference>
<evidence type="ECO:0000256" key="4">
    <source>
        <dbReference type="SAM" id="MobiDB-lite"/>
    </source>
</evidence>
<evidence type="ECO:0000313" key="6">
    <source>
        <dbReference type="Proteomes" id="UP001054902"/>
    </source>
</evidence>
<dbReference type="InterPro" id="IPR011990">
    <property type="entry name" value="TPR-like_helical_dom_sf"/>
</dbReference>
<feature type="coiled-coil region" evidence="3">
    <location>
        <begin position="210"/>
        <end position="237"/>
    </location>
</feature>
<feature type="region of interest" description="Disordered" evidence="4">
    <location>
        <begin position="1046"/>
        <end position="1086"/>
    </location>
</feature>
<keyword evidence="1" id="KW-0677">Repeat</keyword>
<gene>
    <name evidence="5" type="ORF">CTEN210_03206</name>
</gene>
<protein>
    <recommendedName>
        <fullName evidence="7">Pentacotripeptide-repeat region of PRORP domain-containing protein</fullName>
    </recommendedName>
</protein>
<feature type="repeat" description="PPR" evidence="2">
    <location>
        <begin position="476"/>
        <end position="506"/>
    </location>
</feature>
<dbReference type="NCBIfam" id="TIGR00756">
    <property type="entry name" value="PPR"/>
    <property type="match status" value="1"/>
</dbReference>
<sequence length="1086" mass="122260">MPLTKGIVNNKRHDWEKTQLEKTTERLLALNVSDFTSANALELTTAIAAWHSETTTNKDMEIFSKVKHLLEKLLEISSLQSIQAELNVDTINKVIDTWRKIANHNAPTKFQTSPSFAFDISNPDSFIHEGKQILYYICEHHEDLAHNDDKFQHPDEKSFNMIMDVLAKFGIPHQAELILDFMSDLTKKGQVQCRPSTITYNTLLSAYSNAVRLNKDIDHAEKAIDLLENMISLYEDTINPDVKPDVVSFATTIAACSYAAEYNSNYTQRAEDILFMMKEMYESSLYENGGNGEWLNIRPNSVCFSSAIHAWSKSGLPEALERASSLYNELSDSDFDNENTAATTALLTIYGNGLDNNIKGIGQAEKYLYDMIDKSSEKGNKDSMPTVITFTSLMTCLAESASRSFEGDGGESARQAEAMLNKMDEYFAQGHLDLRPSTITFNALINVWSKTRTPDAGDRAAFWLKEMEERENIEPDLVCYNTVIAAYAKCGQAEEAETILRNLISAAKKGQIKFTPNCVTFAAAIDAHADNGDPRKAEQLLDLMNQIRDEEGWADMEANDFCLNGIVKAYMKSKDRNKVEKCLKLLQENRQICTEVSISLVLEGLSKSKRLGQRYIEDTAKRILESMWEQFEKGNRNIMPTSATYASIINIFAKRQNQRDAFHYLNELLDKYSTLSHHSLKPSVVCYNTCLHAFNKASTEEEAKKAEEILDLMINDIHVEPDSFSMTNVISAWANCNNPERAEAILNNMQTIYEEGNQNMKPTTVSFGAVLNAFARTGNVTRAKDIVDHMEELQDKEGFEEMKPNSVIYNTLINAFAKSKEDSALENALKVLNKMKNLRENGSTTVAPTTVTYNSILSTCLSTKTGEYDIARKIFQEMELSKLQCDDIAPTTVTYTIFLRILAKANVPKKSIIAEQIINTMESDGNEKTQPNNFTYDALIKLCGRPSSNDVETRRHCLTLALRTLGKMQEMDHIQPTSFTYGAVLATVSKLSKGKQFESILKKVFQDCCEDGVLNDSILNLLPRIAKPNLLADILQIDRNRIHSVSTKDLPESWSRNAENKVTKRGQRAVSRSVHNTGRSRIKSKK</sequence>
<evidence type="ECO:0000256" key="1">
    <source>
        <dbReference type="ARBA" id="ARBA00022737"/>
    </source>
</evidence>
<dbReference type="EMBL" id="BLLK01000022">
    <property type="protein sequence ID" value="GFH46732.1"/>
    <property type="molecule type" value="Genomic_DNA"/>
</dbReference>
<dbReference type="AlphaFoldDB" id="A0AAD3CIL2"/>
<evidence type="ECO:0000256" key="3">
    <source>
        <dbReference type="SAM" id="Coils"/>
    </source>
</evidence>
<feature type="repeat" description="PPR" evidence="2">
    <location>
        <begin position="849"/>
        <end position="885"/>
    </location>
</feature>
<dbReference type="InterPro" id="IPR051222">
    <property type="entry name" value="PPR/CCM1_RNA-binding"/>
</dbReference>
<dbReference type="Gene3D" id="1.25.40.10">
    <property type="entry name" value="Tetratricopeptide repeat domain"/>
    <property type="match status" value="6"/>
</dbReference>